<dbReference type="EMBL" id="JAPDNS010000002">
    <property type="protein sequence ID" value="MCW3486623.1"/>
    <property type="molecule type" value="Genomic_DNA"/>
</dbReference>
<accession>A0ABT3IRM7</accession>
<name>A0ABT3IRM7_9BACT</name>
<comment type="caution">
    <text evidence="1">The sequence shown here is derived from an EMBL/GenBank/DDBJ whole genome shotgun (WGS) entry which is preliminary data.</text>
</comment>
<gene>
    <name evidence="1" type="ORF">OL497_22160</name>
</gene>
<keyword evidence="2" id="KW-1185">Reference proteome</keyword>
<dbReference type="RefSeq" id="WP_264733438.1">
    <property type="nucleotide sequence ID" value="NZ_JAPDNR010000001.1"/>
</dbReference>
<protein>
    <submittedName>
        <fullName evidence="1">Uncharacterized protein</fullName>
    </submittedName>
</protein>
<dbReference type="Proteomes" id="UP001207742">
    <property type="component" value="Unassembled WGS sequence"/>
</dbReference>
<evidence type="ECO:0000313" key="2">
    <source>
        <dbReference type="Proteomes" id="UP001207742"/>
    </source>
</evidence>
<sequence>MKNKFIIISREVNTNYTGIDACGDECSMVAWADLDTWNKENPTRSIVLEDNVLIYQTENNACLRAYYAWLKRRGTSKNTKLLYFEIVDTTVVDDFSMEAFGFLGYDCVYIENDYAESILFSTVYNEMKEGTSVFECSLNENGLFPDLSIAGQYLSYREHLNPEIQNIETAYEGVKLDLVAVFCFEDE</sequence>
<proteinExistence type="predicted"/>
<reference evidence="1 2" key="1">
    <citation type="submission" date="2022-10" db="EMBL/GenBank/DDBJ databases">
        <title>Chitinophaga nivalis PC15 sp. nov., isolated from Pyeongchang county, South Korea.</title>
        <authorList>
            <person name="Trinh H.N."/>
        </authorList>
    </citation>
    <scope>NUCLEOTIDE SEQUENCE [LARGE SCALE GENOMIC DNA]</scope>
    <source>
        <strain evidence="1 2">PC14</strain>
    </source>
</reference>
<organism evidence="1 2">
    <name type="scientific">Chitinophaga nivalis</name>
    <dbReference type="NCBI Taxonomy" id="2991709"/>
    <lineage>
        <taxon>Bacteria</taxon>
        <taxon>Pseudomonadati</taxon>
        <taxon>Bacteroidota</taxon>
        <taxon>Chitinophagia</taxon>
        <taxon>Chitinophagales</taxon>
        <taxon>Chitinophagaceae</taxon>
        <taxon>Chitinophaga</taxon>
    </lineage>
</organism>
<evidence type="ECO:0000313" key="1">
    <source>
        <dbReference type="EMBL" id="MCW3486623.1"/>
    </source>
</evidence>